<evidence type="ECO:0000256" key="1">
    <source>
        <dbReference type="SAM" id="Phobius"/>
    </source>
</evidence>
<keyword evidence="1" id="KW-1133">Transmembrane helix</keyword>
<proteinExistence type="predicted"/>
<protein>
    <submittedName>
        <fullName evidence="2">Uncharacterized protein</fullName>
    </submittedName>
</protein>
<dbReference type="Proteomes" id="UP001456524">
    <property type="component" value="Unassembled WGS sequence"/>
</dbReference>
<organism evidence="2 3">
    <name type="scientific">Phyllosticta citrichinensis</name>
    <dbReference type="NCBI Taxonomy" id="1130410"/>
    <lineage>
        <taxon>Eukaryota</taxon>
        <taxon>Fungi</taxon>
        <taxon>Dikarya</taxon>
        <taxon>Ascomycota</taxon>
        <taxon>Pezizomycotina</taxon>
        <taxon>Dothideomycetes</taxon>
        <taxon>Dothideomycetes incertae sedis</taxon>
        <taxon>Botryosphaeriales</taxon>
        <taxon>Phyllostictaceae</taxon>
        <taxon>Phyllosticta</taxon>
    </lineage>
</organism>
<dbReference type="EMBL" id="JBBWUH010000004">
    <property type="protein sequence ID" value="KAK8170145.1"/>
    <property type="molecule type" value="Genomic_DNA"/>
</dbReference>
<sequence length="115" mass="12361">MPLSALANKPARPLSALLSLPGNSRLASPGGLVTTIYDLRCSNAGHSTEKRVVFVLRAAAEADLLDHYFLSLLTPFRLATRLYVFLFFGSSQSALLLLLPAFSAACTRLLALRLG</sequence>
<keyword evidence="3" id="KW-1185">Reference proteome</keyword>
<evidence type="ECO:0000313" key="3">
    <source>
        <dbReference type="Proteomes" id="UP001456524"/>
    </source>
</evidence>
<evidence type="ECO:0000313" key="2">
    <source>
        <dbReference type="EMBL" id="KAK8170145.1"/>
    </source>
</evidence>
<gene>
    <name evidence="2" type="ORF">IWX90DRAFT_414500</name>
</gene>
<comment type="caution">
    <text evidence="2">The sequence shown here is derived from an EMBL/GenBank/DDBJ whole genome shotgun (WGS) entry which is preliminary data.</text>
</comment>
<keyword evidence="1" id="KW-0472">Membrane</keyword>
<keyword evidence="1" id="KW-0812">Transmembrane</keyword>
<name>A0ABR1XXJ1_9PEZI</name>
<accession>A0ABR1XXJ1</accession>
<feature type="transmembrane region" description="Helical" evidence="1">
    <location>
        <begin position="82"/>
        <end position="111"/>
    </location>
</feature>
<reference evidence="2 3" key="1">
    <citation type="journal article" date="2022" name="G3 (Bethesda)">
        <title>Enemy or ally: a genomic approach to elucidate the lifestyle of Phyllosticta citrichinaensis.</title>
        <authorList>
            <person name="Buijs V.A."/>
            <person name="Groenewald J.Z."/>
            <person name="Haridas S."/>
            <person name="LaButti K.M."/>
            <person name="Lipzen A."/>
            <person name="Martin F.M."/>
            <person name="Barry K."/>
            <person name="Grigoriev I.V."/>
            <person name="Crous P.W."/>
            <person name="Seidl M.F."/>
        </authorList>
    </citation>
    <scope>NUCLEOTIDE SEQUENCE [LARGE SCALE GENOMIC DNA]</scope>
    <source>
        <strain evidence="2 3">CBS 129764</strain>
    </source>
</reference>